<accession>A0A899G035</accession>
<dbReference type="Gene3D" id="3.30.70.141">
    <property type="entry name" value="Nucleoside diphosphate kinase-like domain"/>
    <property type="match status" value="1"/>
</dbReference>
<dbReference type="InterPro" id="IPR034907">
    <property type="entry name" value="NDK-like_dom"/>
</dbReference>
<dbReference type="SMART" id="SM00562">
    <property type="entry name" value="NDK"/>
    <property type="match status" value="1"/>
</dbReference>
<dbReference type="InterPro" id="IPR001564">
    <property type="entry name" value="Nucleoside_diP_kinase"/>
</dbReference>
<gene>
    <name evidence="10" type="ORF">MERGE_000551</name>
</gene>
<dbReference type="PANTHER" id="PTHR11349">
    <property type="entry name" value="NUCLEOSIDE DIPHOSPHATE KINASE"/>
    <property type="match status" value="1"/>
</dbReference>
<evidence type="ECO:0000313" key="11">
    <source>
        <dbReference type="Proteomes" id="UP000663699"/>
    </source>
</evidence>
<evidence type="ECO:0000256" key="2">
    <source>
        <dbReference type="ARBA" id="ARBA00008142"/>
    </source>
</evidence>
<evidence type="ECO:0000256" key="3">
    <source>
        <dbReference type="ARBA" id="ARBA00012966"/>
    </source>
</evidence>
<dbReference type="GO" id="GO:0006183">
    <property type="term" value="P:GTP biosynthetic process"/>
    <property type="evidence" value="ECO:0007669"/>
    <property type="project" value="InterPro"/>
</dbReference>
<dbReference type="InterPro" id="IPR036850">
    <property type="entry name" value="NDK-like_dom_sf"/>
</dbReference>
<dbReference type="EMBL" id="CP054541">
    <property type="protein sequence ID" value="QSL66176.1"/>
    <property type="molecule type" value="Genomic_DNA"/>
</dbReference>
<evidence type="ECO:0000256" key="7">
    <source>
        <dbReference type="PROSITE-ProRule" id="PRU00706"/>
    </source>
</evidence>
<comment type="cofactor">
    <cofactor evidence="1">
        <name>Mg(2+)</name>
        <dbReference type="ChEBI" id="CHEBI:18420"/>
    </cofactor>
</comment>
<dbReference type="EC" id="2.7.4.6" evidence="3"/>
<keyword evidence="5" id="KW-0808">Transferase</keyword>
<sequence>MDERTFIAVKPDGVQRGLIGTIITRFEQRGYKLVAIKFVKACRQLLEQHYRDLRGKPFFEGLLTCTLP</sequence>
<comment type="similarity">
    <text evidence="2 7 8">Belongs to the NDK family.</text>
</comment>
<dbReference type="Proteomes" id="UP000663699">
    <property type="component" value="Chromosome 10"/>
</dbReference>
<dbReference type="GO" id="GO:0004550">
    <property type="term" value="F:nucleoside diphosphate kinase activity"/>
    <property type="evidence" value="ECO:0007669"/>
    <property type="project" value="UniProtKB-EC"/>
</dbReference>
<evidence type="ECO:0000259" key="9">
    <source>
        <dbReference type="SMART" id="SM00562"/>
    </source>
</evidence>
<dbReference type="PRINTS" id="PR01243">
    <property type="entry name" value="NUCDPKINASE"/>
</dbReference>
<dbReference type="AlphaFoldDB" id="A0A899G035"/>
<proteinExistence type="inferred from homology"/>
<dbReference type="PROSITE" id="PS51374">
    <property type="entry name" value="NDPK_LIKE"/>
    <property type="match status" value="1"/>
</dbReference>
<protein>
    <recommendedName>
        <fullName evidence="4">Nucleoside diphosphate kinase</fullName>
        <ecNumber evidence="3">2.7.4.6</ecNumber>
    </recommendedName>
</protein>
<dbReference type="OrthoDB" id="2162449at2759"/>
<dbReference type="SUPFAM" id="SSF54919">
    <property type="entry name" value="Nucleoside diphosphate kinase, NDK"/>
    <property type="match status" value="1"/>
</dbReference>
<dbReference type="GO" id="GO:0006241">
    <property type="term" value="P:CTP biosynthetic process"/>
    <property type="evidence" value="ECO:0007669"/>
    <property type="project" value="InterPro"/>
</dbReference>
<keyword evidence="11" id="KW-1185">Reference proteome</keyword>
<evidence type="ECO:0000256" key="6">
    <source>
        <dbReference type="ARBA" id="ARBA00022777"/>
    </source>
</evidence>
<dbReference type="GO" id="GO:0006228">
    <property type="term" value="P:UTP biosynthetic process"/>
    <property type="evidence" value="ECO:0007669"/>
    <property type="project" value="InterPro"/>
</dbReference>
<keyword evidence="6" id="KW-0418">Kinase</keyword>
<reference evidence="10" key="1">
    <citation type="submission" date="2020-06" db="EMBL/GenBank/DDBJ databases">
        <title>Genomes of multiple members of Pneumocystis genus reveal paths to human pathogen Pneumocystis jirovecii.</title>
        <authorList>
            <person name="Cisse O.H."/>
            <person name="Ma L."/>
            <person name="Dekker J."/>
            <person name="Khil P."/>
            <person name="Jo J."/>
            <person name="Brenchley J."/>
            <person name="Blair R."/>
            <person name="Pahar B."/>
            <person name="Chabe M."/>
            <person name="Van Rompay K.A."/>
            <person name="Keesler R."/>
            <person name="Sukura A."/>
            <person name="Hirsch V."/>
            <person name="Kutty G."/>
            <person name="Liu Y."/>
            <person name="Peng L."/>
            <person name="Chen J."/>
            <person name="Song J."/>
            <person name="Weissenbacher-Lang C."/>
            <person name="Xu J."/>
            <person name="Upham N.S."/>
            <person name="Stajich J.E."/>
            <person name="Cuomo C.A."/>
            <person name="Cushion M.T."/>
            <person name="Kovacs J.A."/>
        </authorList>
    </citation>
    <scope>NUCLEOTIDE SEQUENCE</scope>
    <source>
        <strain evidence="10">2A</strain>
    </source>
</reference>
<evidence type="ECO:0000256" key="8">
    <source>
        <dbReference type="RuleBase" id="RU004011"/>
    </source>
</evidence>
<dbReference type="Pfam" id="PF00334">
    <property type="entry name" value="NDK"/>
    <property type="match status" value="1"/>
</dbReference>
<evidence type="ECO:0000256" key="1">
    <source>
        <dbReference type="ARBA" id="ARBA00001946"/>
    </source>
</evidence>
<evidence type="ECO:0000256" key="5">
    <source>
        <dbReference type="ARBA" id="ARBA00022679"/>
    </source>
</evidence>
<feature type="domain" description="Nucleoside diphosphate kinase-like" evidence="9">
    <location>
        <begin position="2"/>
        <end position="68"/>
    </location>
</feature>
<evidence type="ECO:0000313" key="10">
    <source>
        <dbReference type="EMBL" id="QSL66176.1"/>
    </source>
</evidence>
<organism evidence="10 11">
    <name type="scientific">Pneumocystis wakefieldiae</name>
    <dbReference type="NCBI Taxonomy" id="38082"/>
    <lineage>
        <taxon>Eukaryota</taxon>
        <taxon>Fungi</taxon>
        <taxon>Dikarya</taxon>
        <taxon>Ascomycota</taxon>
        <taxon>Taphrinomycotina</taxon>
        <taxon>Pneumocystomycetes</taxon>
        <taxon>Pneumocystaceae</taxon>
        <taxon>Pneumocystis</taxon>
    </lineage>
</organism>
<comment type="caution">
    <text evidence="7">Lacks conserved residue(s) required for the propagation of feature annotation.</text>
</comment>
<evidence type="ECO:0000256" key="4">
    <source>
        <dbReference type="ARBA" id="ARBA00017632"/>
    </source>
</evidence>
<name>A0A899G035_9ASCO</name>